<protein>
    <submittedName>
        <fullName evidence="2">Uncharacterized protein</fullName>
    </submittedName>
</protein>
<evidence type="ECO:0000256" key="1">
    <source>
        <dbReference type="SAM" id="MobiDB-lite"/>
    </source>
</evidence>
<keyword evidence="3" id="KW-1185">Reference proteome</keyword>
<evidence type="ECO:0000313" key="3">
    <source>
        <dbReference type="Proteomes" id="UP001501468"/>
    </source>
</evidence>
<gene>
    <name evidence="2" type="ORF">GCM10022399_01130</name>
</gene>
<feature type="region of interest" description="Disordered" evidence="1">
    <location>
        <begin position="31"/>
        <end position="63"/>
    </location>
</feature>
<proteinExistence type="predicted"/>
<sequence length="63" mass="6836">MRRSGPSRGLSIGYRIGYRLRLIGLTVFGPAQLGEGNDPKARLERERAARVAQATGEPPSRGD</sequence>
<evidence type="ECO:0000313" key="2">
    <source>
        <dbReference type="EMBL" id="GAA3689202.1"/>
    </source>
</evidence>
<feature type="compositionally biased region" description="Basic and acidic residues" evidence="1">
    <location>
        <begin position="37"/>
        <end position="49"/>
    </location>
</feature>
<dbReference type="Proteomes" id="UP001501468">
    <property type="component" value="Unassembled WGS sequence"/>
</dbReference>
<reference evidence="3" key="1">
    <citation type="journal article" date="2019" name="Int. J. Syst. Evol. Microbiol.">
        <title>The Global Catalogue of Microorganisms (GCM) 10K type strain sequencing project: providing services to taxonomists for standard genome sequencing and annotation.</title>
        <authorList>
            <consortium name="The Broad Institute Genomics Platform"/>
            <consortium name="The Broad Institute Genome Sequencing Center for Infectious Disease"/>
            <person name="Wu L."/>
            <person name="Ma J."/>
        </authorList>
    </citation>
    <scope>NUCLEOTIDE SEQUENCE [LARGE SCALE GENOMIC DNA]</scope>
    <source>
        <strain evidence="3">JCM 17125</strain>
    </source>
</reference>
<accession>A0ABP7CF16</accession>
<organism evidence="2 3">
    <name type="scientific">Terrabacter ginsenosidimutans</name>
    <dbReference type="NCBI Taxonomy" id="490575"/>
    <lineage>
        <taxon>Bacteria</taxon>
        <taxon>Bacillati</taxon>
        <taxon>Actinomycetota</taxon>
        <taxon>Actinomycetes</taxon>
        <taxon>Micrococcales</taxon>
        <taxon>Intrasporangiaceae</taxon>
        <taxon>Terrabacter</taxon>
    </lineage>
</organism>
<dbReference type="EMBL" id="BAABDC010000001">
    <property type="protein sequence ID" value="GAA3689202.1"/>
    <property type="molecule type" value="Genomic_DNA"/>
</dbReference>
<dbReference type="RefSeq" id="WP_344940013.1">
    <property type="nucleotide sequence ID" value="NZ_BAABDC010000001.1"/>
</dbReference>
<comment type="caution">
    <text evidence="2">The sequence shown here is derived from an EMBL/GenBank/DDBJ whole genome shotgun (WGS) entry which is preliminary data.</text>
</comment>
<name>A0ABP7CF16_9MICO</name>